<keyword evidence="9 10" id="KW-0326">Glycosidase</keyword>
<evidence type="ECO:0000256" key="10">
    <source>
        <dbReference type="PIRNR" id="PIRNR016302"/>
    </source>
</evidence>
<dbReference type="PIRSF" id="PIRSF016302">
    <property type="entry name" value="Man_a_manosd"/>
    <property type="match status" value="1"/>
</dbReference>
<dbReference type="GO" id="GO:0008496">
    <property type="term" value="F:mannan endo-1,6-alpha-mannosidase activity"/>
    <property type="evidence" value="ECO:0007669"/>
    <property type="project" value="UniProtKB-UniRule"/>
</dbReference>
<evidence type="ECO:0000256" key="6">
    <source>
        <dbReference type="ARBA" id="ARBA00022801"/>
    </source>
</evidence>
<dbReference type="PANTHER" id="PTHR12145:SF36">
    <property type="entry name" value="MANNAN ENDO-1,6-ALPHA-MANNOSIDASE DCW1"/>
    <property type="match status" value="1"/>
</dbReference>
<dbReference type="InterPro" id="IPR005198">
    <property type="entry name" value="Glyco_hydro_76"/>
</dbReference>
<evidence type="ECO:0000256" key="9">
    <source>
        <dbReference type="ARBA" id="ARBA00023295"/>
    </source>
</evidence>
<name>A0AAN7ADZ9_9PEZI</name>
<keyword evidence="6 10" id="KW-0378">Hydrolase</keyword>
<dbReference type="FunFam" id="1.50.10.20:FF:000006">
    <property type="entry name" value="Mannan endo-1,6-alpha-mannosidase"/>
    <property type="match status" value="1"/>
</dbReference>
<reference evidence="12" key="1">
    <citation type="journal article" date="2023" name="Mol. Phylogenet. Evol.">
        <title>Genome-scale phylogeny and comparative genomics of the fungal order Sordariales.</title>
        <authorList>
            <person name="Hensen N."/>
            <person name="Bonometti L."/>
            <person name="Westerberg I."/>
            <person name="Brannstrom I.O."/>
            <person name="Guillou S."/>
            <person name="Cros-Aarteil S."/>
            <person name="Calhoun S."/>
            <person name="Haridas S."/>
            <person name="Kuo A."/>
            <person name="Mondo S."/>
            <person name="Pangilinan J."/>
            <person name="Riley R."/>
            <person name="LaButti K."/>
            <person name="Andreopoulos B."/>
            <person name="Lipzen A."/>
            <person name="Chen C."/>
            <person name="Yan M."/>
            <person name="Daum C."/>
            <person name="Ng V."/>
            <person name="Clum A."/>
            <person name="Steindorff A."/>
            <person name="Ohm R.A."/>
            <person name="Martin F."/>
            <person name="Silar P."/>
            <person name="Natvig D.O."/>
            <person name="Lalanne C."/>
            <person name="Gautier V."/>
            <person name="Ament-Velasquez S.L."/>
            <person name="Kruys A."/>
            <person name="Hutchinson M.I."/>
            <person name="Powell A.J."/>
            <person name="Barry K."/>
            <person name="Miller A.N."/>
            <person name="Grigoriev I.V."/>
            <person name="Debuchy R."/>
            <person name="Gladieux P."/>
            <person name="Hiltunen Thoren M."/>
            <person name="Johannesson H."/>
        </authorList>
    </citation>
    <scope>NUCLEOTIDE SEQUENCE</scope>
    <source>
        <strain evidence="12">PSN309</strain>
    </source>
</reference>
<dbReference type="SUPFAM" id="SSF48208">
    <property type="entry name" value="Six-hairpin glycosidases"/>
    <property type="match status" value="1"/>
</dbReference>
<keyword evidence="13" id="KW-1185">Reference proteome</keyword>
<dbReference type="EC" id="3.2.1.101" evidence="4 10"/>
<evidence type="ECO:0000256" key="11">
    <source>
        <dbReference type="SAM" id="SignalP"/>
    </source>
</evidence>
<evidence type="ECO:0000313" key="13">
    <source>
        <dbReference type="Proteomes" id="UP001302126"/>
    </source>
</evidence>
<accession>A0AAN7ADZ9</accession>
<keyword evidence="7" id="KW-0472">Membrane</keyword>
<feature type="chain" id="PRO_5042846656" description="Mannan endo-1,6-alpha-mannosidase" evidence="11">
    <location>
        <begin position="21"/>
        <end position="486"/>
    </location>
</feature>
<protein>
    <recommendedName>
        <fullName evidence="4 10">Mannan endo-1,6-alpha-mannosidase</fullName>
        <ecNumber evidence="4 10">3.2.1.101</ecNumber>
    </recommendedName>
</protein>
<dbReference type="InterPro" id="IPR008928">
    <property type="entry name" value="6-hairpin_glycosidase_sf"/>
</dbReference>
<evidence type="ECO:0000256" key="2">
    <source>
        <dbReference type="ARBA" id="ARBA00004308"/>
    </source>
</evidence>
<evidence type="ECO:0000256" key="4">
    <source>
        <dbReference type="ARBA" id="ARBA00012350"/>
    </source>
</evidence>
<dbReference type="EMBL" id="MU864580">
    <property type="protein sequence ID" value="KAK4183069.1"/>
    <property type="molecule type" value="Genomic_DNA"/>
</dbReference>
<comment type="similarity">
    <text evidence="3 10">Belongs to the glycosyl hydrolase 76 family.</text>
</comment>
<evidence type="ECO:0000313" key="12">
    <source>
        <dbReference type="EMBL" id="KAK4183069.1"/>
    </source>
</evidence>
<keyword evidence="5 11" id="KW-0732">Signal</keyword>
<dbReference type="InterPro" id="IPR014480">
    <property type="entry name" value="Mannan-1_6-alpha_mannosidase"/>
</dbReference>
<evidence type="ECO:0000256" key="5">
    <source>
        <dbReference type="ARBA" id="ARBA00022729"/>
    </source>
</evidence>
<evidence type="ECO:0000256" key="7">
    <source>
        <dbReference type="ARBA" id="ARBA00023136"/>
    </source>
</evidence>
<comment type="subcellular location">
    <subcellularLocation>
        <location evidence="2">Endomembrane system</location>
    </subcellularLocation>
</comment>
<proteinExistence type="inferred from homology"/>
<dbReference type="PANTHER" id="PTHR12145">
    <property type="entry name" value="MANNAN ENDO-1,6-ALPHA-MANNOSIDASE DCW1"/>
    <property type="match status" value="1"/>
</dbReference>
<dbReference type="Proteomes" id="UP001302126">
    <property type="component" value="Unassembled WGS sequence"/>
</dbReference>
<dbReference type="Pfam" id="PF03663">
    <property type="entry name" value="Glyco_hydro_76"/>
    <property type="match status" value="1"/>
</dbReference>
<evidence type="ECO:0000256" key="3">
    <source>
        <dbReference type="ARBA" id="ARBA00009699"/>
    </source>
</evidence>
<keyword evidence="8" id="KW-0325">Glycoprotein</keyword>
<evidence type="ECO:0000256" key="1">
    <source>
        <dbReference type="ARBA" id="ARBA00001452"/>
    </source>
</evidence>
<dbReference type="GO" id="GO:0012505">
    <property type="term" value="C:endomembrane system"/>
    <property type="evidence" value="ECO:0007669"/>
    <property type="project" value="UniProtKB-SubCell"/>
</dbReference>
<organism evidence="12 13">
    <name type="scientific">Podospora australis</name>
    <dbReference type="NCBI Taxonomy" id="1536484"/>
    <lineage>
        <taxon>Eukaryota</taxon>
        <taxon>Fungi</taxon>
        <taxon>Dikarya</taxon>
        <taxon>Ascomycota</taxon>
        <taxon>Pezizomycotina</taxon>
        <taxon>Sordariomycetes</taxon>
        <taxon>Sordariomycetidae</taxon>
        <taxon>Sordariales</taxon>
        <taxon>Podosporaceae</taxon>
        <taxon>Podospora</taxon>
    </lineage>
</organism>
<sequence length="486" mass="53291">MKIRLRCALLLALAVNDSSAALRVDFSSADSIRSAAKTVASNLMTYYHGTERGQIPGILPGPPPKGPYYWWEGGALWGTMIDYWHYTTDTTYNTETELSLVFQANSPQNDYMHPNWTASLGNDDQGFWGMSAMLAAETTFQNPPPDQPQWLALAQAVFNTQASRWDTDYCRGGLRWQIPLSNNGYNYKNSIANAVFFNIATRLARYTGNDTYAEWAAKTWDWMSIEKGVGYIDADYNVFDGAHVEDNCTDINLAQFSYTAVILIQGLGFLHNHTNGQQPIWSTRLRLLTNKTLSLFFSNGTAVEPSCELENAIQCTTDMLSFKGYVHRWLAQTTQMAPFLEPIIMPILKTSAQSMAQSCLEDGTCGFRWNRGAYDGNTGAGQQMNALGALVSMLVHEPGVKVAVTNGTGGTSPGDPNAGSNTHFEGQFEMDNTLTNGDRVGAGIVTTIVLASLLGAFGWMASCAGEVDNWPEGRGVEKGKGSEKLK</sequence>
<feature type="signal peptide" evidence="11">
    <location>
        <begin position="1"/>
        <end position="20"/>
    </location>
</feature>
<comment type="caution">
    <text evidence="12">The sequence shown here is derived from an EMBL/GenBank/DDBJ whole genome shotgun (WGS) entry which is preliminary data.</text>
</comment>
<evidence type="ECO:0000256" key="8">
    <source>
        <dbReference type="ARBA" id="ARBA00023180"/>
    </source>
</evidence>
<dbReference type="GO" id="GO:0009272">
    <property type="term" value="P:fungal-type cell wall biogenesis"/>
    <property type="evidence" value="ECO:0007669"/>
    <property type="project" value="TreeGrafter"/>
</dbReference>
<comment type="catalytic activity">
    <reaction evidence="1 10">
        <text>Random hydrolysis of (1-&gt;6)-alpha-D-mannosidic linkages in unbranched (1-&gt;6)-mannans.</text>
        <dbReference type="EC" id="3.2.1.101"/>
    </reaction>
</comment>
<dbReference type="GO" id="GO:0016052">
    <property type="term" value="P:carbohydrate catabolic process"/>
    <property type="evidence" value="ECO:0007669"/>
    <property type="project" value="InterPro"/>
</dbReference>
<dbReference type="AlphaFoldDB" id="A0AAN7ADZ9"/>
<reference evidence="12" key="2">
    <citation type="submission" date="2023-05" db="EMBL/GenBank/DDBJ databases">
        <authorList>
            <consortium name="Lawrence Berkeley National Laboratory"/>
            <person name="Steindorff A."/>
            <person name="Hensen N."/>
            <person name="Bonometti L."/>
            <person name="Westerberg I."/>
            <person name="Brannstrom I.O."/>
            <person name="Guillou S."/>
            <person name="Cros-Aarteil S."/>
            <person name="Calhoun S."/>
            <person name="Haridas S."/>
            <person name="Kuo A."/>
            <person name="Mondo S."/>
            <person name="Pangilinan J."/>
            <person name="Riley R."/>
            <person name="Labutti K."/>
            <person name="Andreopoulos B."/>
            <person name="Lipzen A."/>
            <person name="Chen C."/>
            <person name="Yanf M."/>
            <person name="Daum C."/>
            <person name="Ng V."/>
            <person name="Clum A."/>
            <person name="Ohm R."/>
            <person name="Martin F."/>
            <person name="Silar P."/>
            <person name="Natvig D."/>
            <person name="Lalanne C."/>
            <person name="Gautier V."/>
            <person name="Ament-Velasquez S.L."/>
            <person name="Kruys A."/>
            <person name="Hutchinson M.I."/>
            <person name="Powell A.J."/>
            <person name="Barry K."/>
            <person name="Miller A.N."/>
            <person name="Grigoriev I.V."/>
            <person name="Debuchy R."/>
            <person name="Gladieux P."/>
            <person name="Thoren M.H."/>
            <person name="Johannesson H."/>
        </authorList>
    </citation>
    <scope>NUCLEOTIDE SEQUENCE</scope>
    <source>
        <strain evidence="12">PSN309</strain>
    </source>
</reference>
<dbReference type="Gene3D" id="1.50.10.20">
    <property type="match status" value="1"/>
</dbReference>
<gene>
    <name evidence="12" type="ORF">QBC35DRAFT_130440</name>
</gene>